<sequence length="105" mass="12128">MSDIAYYAIHYGVDEKGYIGYNKVNHEVTVVLPAEEWQQKVWEYLHTPQTIEKATGLDTYETVTVDPLASLADLKLALTVMWGRTDVQVDWSRPIEIDDTMYFPE</sequence>
<gene>
    <name evidence="1" type="ORF">NCTC12020_01406</name>
</gene>
<dbReference type="Proteomes" id="UP000255367">
    <property type="component" value="Unassembled WGS sequence"/>
</dbReference>
<organism evidence="1 2">
    <name type="scientific">Veillonella criceti</name>
    <dbReference type="NCBI Taxonomy" id="103891"/>
    <lineage>
        <taxon>Bacteria</taxon>
        <taxon>Bacillati</taxon>
        <taxon>Bacillota</taxon>
        <taxon>Negativicutes</taxon>
        <taxon>Veillonellales</taxon>
        <taxon>Veillonellaceae</taxon>
        <taxon>Veillonella</taxon>
    </lineage>
</organism>
<dbReference type="EMBL" id="UHIO01000001">
    <property type="protein sequence ID" value="SUP43906.1"/>
    <property type="molecule type" value="Genomic_DNA"/>
</dbReference>
<dbReference type="RefSeq" id="WP_115310546.1">
    <property type="nucleotide sequence ID" value="NZ_UHIO01000001.1"/>
</dbReference>
<keyword evidence="2" id="KW-1185">Reference proteome</keyword>
<accession>A0A380NLB4</accession>
<dbReference type="OrthoDB" id="3034763at2"/>
<reference evidence="1 2" key="1">
    <citation type="submission" date="2018-06" db="EMBL/GenBank/DDBJ databases">
        <authorList>
            <consortium name="Pathogen Informatics"/>
            <person name="Doyle S."/>
        </authorList>
    </citation>
    <scope>NUCLEOTIDE SEQUENCE [LARGE SCALE GENOMIC DNA]</scope>
    <source>
        <strain evidence="1 2">NCTC12020</strain>
    </source>
</reference>
<proteinExistence type="predicted"/>
<name>A0A380NLB4_9FIRM</name>
<evidence type="ECO:0000313" key="2">
    <source>
        <dbReference type="Proteomes" id="UP000255367"/>
    </source>
</evidence>
<evidence type="ECO:0000313" key="1">
    <source>
        <dbReference type="EMBL" id="SUP43906.1"/>
    </source>
</evidence>
<protein>
    <submittedName>
        <fullName evidence="1">Uncharacterized protein</fullName>
    </submittedName>
</protein>
<dbReference type="AlphaFoldDB" id="A0A380NLB4"/>